<organism evidence="11 12">
    <name type="scientific">Pseudomarimonas salicorniae</name>
    <dbReference type="NCBI Taxonomy" id="2933270"/>
    <lineage>
        <taxon>Bacteria</taxon>
        <taxon>Pseudomonadati</taxon>
        <taxon>Pseudomonadota</taxon>
        <taxon>Gammaproteobacteria</taxon>
        <taxon>Lysobacterales</taxon>
        <taxon>Lysobacteraceae</taxon>
        <taxon>Pseudomarimonas</taxon>
    </lineage>
</organism>
<dbReference type="EMBL" id="JALNMH010000021">
    <property type="protein sequence ID" value="MCK7595538.1"/>
    <property type="molecule type" value="Genomic_DNA"/>
</dbReference>
<proteinExistence type="inferred from homology"/>
<keyword evidence="3 9" id="KW-1134">Transmembrane beta strand</keyword>
<name>A0ABT0GLW3_9GAMM</name>
<evidence type="ECO:0000256" key="3">
    <source>
        <dbReference type="ARBA" id="ARBA00022452"/>
    </source>
</evidence>
<evidence type="ECO:0000256" key="4">
    <source>
        <dbReference type="ARBA" id="ARBA00022692"/>
    </source>
</evidence>
<dbReference type="Pfam" id="PF00593">
    <property type="entry name" value="TonB_dep_Rec_b-barrel"/>
    <property type="match status" value="1"/>
</dbReference>
<evidence type="ECO:0000256" key="9">
    <source>
        <dbReference type="PROSITE-ProRule" id="PRU01360"/>
    </source>
</evidence>
<evidence type="ECO:0000256" key="8">
    <source>
        <dbReference type="ARBA" id="ARBA00023237"/>
    </source>
</evidence>
<dbReference type="Gene3D" id="2.40.170.20">
    <property type="entry name" value="TonB-dependent receptor, beta-barrel domain"/>
    <property type="match status" value="1"/>
</dbReference>
<evidence type="ECO:0000259" key="10">
    <source>
        <dbReference type="Pfam" id="PF00593"/>
    </source>
</evidence>
<dbReference type="InterPro" id="IPR036942">
    <property type="entry name" value="Beta-barrel_TonB_sf"/>
</dbReference>
<evidence type="ECO:0000256" key="1">
    <source>
        <dbReference type="ARBA" id="ARBA00004571"/>
    </source>
</evidence>
<dbReference type="SUPFAM" id="SSF56935">
    <property type="entry name" value="Porins"/>
    <property type="match status" value="1"/>
</dbReference>
<comment type="similarity">
    <text evidence="9">Belongs to the TonB-dependent receptor family.</text>
</comment>
<evidence type="ECO:0000256" key="6">
    <source>
        <dbReference type="ARBA" id="ARBA00023077"/>
    </source>
</evidence>
<feature type="domain" description="TonB-dependent receptor-like beta-barrel" evidence="10">
    <location>
        <begin position="65"/>
        <end position="423"/>
    </location>
</feature>
<keyword evidence="5" id="KW-0732">Signal</keyword>
<accession>A0ABT0GLW3</accession>
<keyword evidence="7 9" id="KW-0472">Membrane</keyword>
<reference evidence="11" key="1">
    <citation type="submission" date="2022-04" db="EMBL/GenBank/DDBJ databases">
        <title>Lysobacter sp. CAU 1642 isolated from sea sand.</title>
        <authorList>
            <person name="Kim W."/>
        </authorList>
    </citation>
    <scope>NUCLEOTIDE SEQUENCE</scope>
    <source>
        <strain evidence="11">CAU 1642</strain>
    </source>
</reference>
<comment type="caution">
    <text evidence="11">The sequence shown here is derived from an EMBL/GenBank/DDBJ whole genome shotgun (WGS) entry which is preliminary data.</text>
</comment>
<evidence type="ECO:0000256" key="2">
    <source>
        <dbReference type="ARBA" id="ARBA00022448"/>
    </source>
</evidence>
<evidence type="ECO:0000313" key="11">
    <source>
        <dbReference type="EMBL" id="MCK7595538.1"/>
    </source>
</evidence>
<keyword evidence="4 9" id="KW-0812">Transmembrane</keyword>
<keyword evidence="12" id="KW-1185">Reference proteome</keyword>
<keyword evidence="2 9" id="KW-0813">Transport</keyword>
<evidence type="ECO:0000313" key="12">
    <source>
        <dbReference type="Proteomes" id="UP001431449"/>
    </source>
</evidence>
<dbReference type="PROSITE" id="PS52016">
    <property type="entry name" value="TONB_DEPENDENT_REC_3"/>
    <property type="match status" value="1"/>
</dbReference>
<dbReference type="Proteomes" id="UP001431449">
    <property type="component" value="Unassembled WGS sequence"/>
</dbReference>
<evidence type="ECO:0000256" key="5">
    <source>
        <dbReference type="ARBA" id="ARBA00022729"/>
    </source>
</evidence>
<dbReference type="InterPro" id="IPR000531">
    <property type="entry name" value="Beta-barrel_TonB"/>
</dbReference>
<sequence length="451" mass="49810">MIQIFTRRQQNFDATVGIGNHDTWRAAAGAGWALGEGRIGVRVGAVDTGGFNSQNPRGFSFDPDKDGFEQQNAVVDVELPLGGVLFDAQANHAEGELEFDRGVSDLRNSQLALGLSSADQEGWSLRASQAENVYDTPAFFSRFETRRRQLDWQHLAYAQGRNTVLWGLSWVEDDGASIDTFSGSDKYAGVREHRAGFIAWRGAAPRLSWELAARHDDYDGFGGRASAQAALGFELTEAWQLRGNLGQGFRAPTLNELFSPGFGGLFAGNPDLDPERSRTAELALGYSASPWSMDLQVYDTRVRDLVDFSGGSTFAAINVGRARLRGAELSWRREHSDWRLGGNLGWQQARNEITGSDLLRRAPRKANLELARRFGEWWLQADLHAAAPRPDFGGELPGYGLVGLSIERPLAERWSLSLRVDNLFDRDYELARGFNAAGTASLLQLRWNAGQ</sequence>
<evidence type="ECO:0000256" key="7">
    <source>
        <dbReference type="ARBA" id="ARBA00023136"/>
    </source>
</evidence>
<gene>
    <name evidence="11" type="ORF">M0G41_17925</name>
</gene>
<dbReference type="PANTHER" id="PTHR30069">
    <property type="entry name" value="TONB-DEPENDENT OUTER MEMBRANE RECEPTOR"/>
    <property type="match status" value="1"/>
</dbReference>
<keyword evidence="11" id="KW-0675">Receptor</keyword>
<keyword evidence="6" id="KW-0798">TonB box</keyword>
<comment type="subcellular location">
    <subcellularLocation>
        <location evidence="1 9">Cell outer membrane</location>
        <topology evidence="1 9">Multi-pass membrane protein</topology>
    </subcellularLocation>
</comment>
<keyword evidence="8 9" id="KW-0998">Cell outer membrane</keyword>
<dbReference type="InterPro" id="IPR039426">
    <property type="entry name" value="TonB-dep_rcpt-like"/>
</dbReference>
<dbReference type="PANTHER" id="PTHR30069:SF53">
    <property type="entry name" value="COLICIN I RECEPTOR-RELATED"/>
    <property type="match status" value="1"/>
</dbReference>
<protein>
    <submittedName>
        <fullName evidence="11">TonB-dependent receptor</fullName>
    </submittedName>
</protein>